<dbReference type="Proteomes" id="UP000499080">
    <property type="component" value="Unassembled WGS sequence"/>
</dbReference>
<feature type="region of interest" description="Disordered" evidence="1">
    <location>
        <begin position="68"/>
        <end position="87"/>
    </location>
</feature>
<dbReference type="EMBL" id="BGPR01000005">
    <property type="protein sequence ID" value="GBL74340.1"/>
    <property type="molecule type" value="Genomic_DNA"/>
</dbReference>
<evidence type="ECO:0000313" key="2">
    <source>
        <dbReference type="EMBL" id="GBL74340.1"/>
    </source>
</evidence>
<evidence type="ECO:0000256" key="1">
    <source>
        <dbReference type="SAM" id="MobiDB-lite"/>
    </source>
</evidence>
<organism evidence="2 3">
    <name type="scientific">Araneus ventricosus</name>
    <name type="common">Orbweaver spider</name>
    <name type="synonym">Epeira ventricosa</name>
    <dbReference type="NCBI Taxonomy" id="182803"/>
    <lineage>
        <taxon>Eukaryota</taxon>
        <taxon>Metazoa</taxon>
        <taxon>Ecdysozoa</taxon>
        <taxon>Arthropoda</taxon>
        <taxon>Chelicerata</taxon>
        <taxon>Arachnida</taxon>
        <taxon>Araneae</taxon>
        <taxon>Araneomorphae</taxon>
        <taxon>Entelegynae</taxon>
        <taxon>Araneoidea</taxon>
        <taxon>Araneidae</taxon>
        <taxon>Araneus</taxon>
    </lineage>
</organism>
<gene>
    <name evidence="2" type="ORF">AVEN_235318_1</name>
</gene>
<name>A0A4Y2A3T0_ARAVE</name>
<evidence type="ECO:0000313" key="3">
    <source>
        <dbReference type="Proteomes" id="UP000499080"/>
    </source>
</evidence>
<accession>A0A4Y2A3T0</accession>
<proteinExistence type="predicted"/>
<reference evidence="2 3" key="1">
    <citation type="journal article" date="2019" name="Sci. Rep.">
        <title>Orb-weaving spider Araneus ventricosus genome elucidates the spidroin gene catalogue.</title>
        <authorList>
            <person name="Kono N."/>
            <person name="Nakamura H."/>
            <person name="Ohtoshi R."/>
            <person name="Moran D.A.P."/>
            <person name="Shinohara A."/>
            <person name="Yoshida Y."/>
            <person name="Fujiwara M."/>
            <person name="Mori M."/>
            <person name="Tomita M."/>
            <person name="Arakawa K."/>
        </authorList>
    </citation>
    <scope>NUCLEOTIDE SEQUENCE [LARGE SCALE GENOMIC DNA]</scope>
</reference>
<protein>
    <submittedName>
        <fullName evidence="2">Uncharacterized protein</fullName>
    </submittedName>
</protein>
<comment type="caution">
    <text evidence="2">The sequence shown here is derived from an EMBL/GenBank/DDBJ whole genome shotgun (WGS) entry which is preliminary data.</text>
</comment>
<dbReference type="AlphaFoldDB" id="A0A4Y2A3T0"/>
<sequence>MPAVGRLTTTYDLTCNRAHTWRIFSEIGFRTWNPPAPKPRTYHLATAAYFSLEKTSCRIRRTKCVPSQKRRSRVASGSGRTVGRSVW</sequence>
<keyword evidence="3" id="KW-1185">Reference proteome</keyword>